<dbReference type="OrthoDB" id="9812295at2"/>
<evidence type="ECO:0000259" key="1">
    <source>
        <dbReference type="Pfam" id="PF12680"/>
    </source>
</evidence>
<reference evidence="2 3" key="1">
    <citation type="submission" date="2018-04" db="EMBL/GenBank/DDBJ databases">
        <title>Pseudomonas sp. nov., isolated from mangrove soil.</title>
        <authorList>
            <person name="Chen C."/>
        </authorList>
    </citation>
    <scope>NUCLEOTIDE SEQUENCE [LARGE SCALE GENOMIC DNA]</scope>
    <source>
        <strain evidence="2 3">TC-11</strain>
    </source>
</reference>
<dbReference type="Gene3D" id="3.10.450.50">
    <property type="match status" value="1"/>
</dbReference>
<dbReference type="InterPro" id="IPR032710">
    <property type="entry name" value="NTF2-like_dom_sf"/>
</dbReference>
<sequence>MKTQVNDSAAEQELRQLISTWSQAVKRQDIEQILAIYAKEVVAFDAIGQLQFKGLDSYAAHWRACMEHCPGEGVFELHEVAVQAQGDLGFAHWLVRCGPPSTDGSEPQVCWMRASACYRRGAEGWRVVHEHWSAPCDMETGKTLFDLQP</sequence>
<gene>
    <name evidence="2" type="ORF">DBO85_14075</name>
</gene>
<dbReference type="Proteomes" id="UP000244064">
    <property type="component" value="Unassembled WGS sequence"/>
</dbReference>
<dbReference type="InterPro" id="IPR037401">
    <property type="entry name" value="SnoaL-like"/>
</dbReference>
<protein>
    <submittedName>
        <fullName evidence="2">DUF4440 domain-containing protein</fullName>
    </submittedName>
</protein>
<dbReference type="AlphaFoldDB" id="A0A2T5P6T5"/>
<comment type="caution">
    <text evidence="2">The sequence shown here is derived from an EMBL/GenBank/DDBJ whole genome shotgun (WGS) entry which is preliminary data.</text>
</comment>
<feature type="domain" description="SnoaL-like" evidence="1">
    <location>
        <begin position="21"/>
        <end position="119"/>
    </location>
</feature>
<organism evidence="2 3">
    <name type="scientific">Pseudomonas mangrovi</name>
    <dbReference type="NCBI Taxonomy" id="2161748"/>
    <lineage>
        <taxon>Bacteria</taxon>
        <taxon>Pseudomonadati</taxon>
        <taxon>Pseudomonadota</taxon>
        <taxon>Gammaproteobacteria</taxon>
        <taxon>Pseudomonadales</taxon>
        <taxon>Pseudomonadaceae</taxon>
        <taxon>Pseudomonas</taxon>
    </lineage>
</organism>
<proteinExistence type="predicted"/>
<dbReference type="RefSeq" id="WP_108107896.1">
    <property type="nucleotide sequence ID" value="NZ_QASN01000020.1"/>
</dbReference>
<keyword evidence="3" id="KW-1185">Reference proteome</keyword>
<name>A0A2T5P6T5_9PSED</name>
<evidence type="ECO:0000313" key="3">
    <source>
        <dbReference type="Proteomes" id="UP000244064"/>
    </source>
</evidence>
<dbReference type="EMBL" id="QASN01000020">
    <property type="protein sequence ID" value="PTU73450.1"/>
    <property type="molecule type" value="Genomic_DNA"/>
</dbReference>
<accession>A0A2T5P6T5</accession>
<evidence type="ECO:0000313" key="2">
    <source>
        <dbReference type="EMBL" id="PTU73450.1"/>
    </source>
</evidence>
<dbReference type="SUPFAM" id="SSF54427">
    <property type="entry name" value="NTF2-like"/>
    <property type="match status" value="1"/>
</dbReference>
<dbReference type="Pfam" id="PF12680">
    <property type="entry name" value="SnoaL_2"/>
    <property type="match status" value="1"/>
</dbReference>